<dbReference type="InterPro" id="IPR025711">
    <property type="entry name" value="PepSY"/>
</dbReference>
<dbReference type="Pfam" id="PF03413">
    <property type="entry name" value="PepSY"/>
    <property type="match status" value="1"/>
</dbReference>
<name>A0A6N1VEX8_9HYPH</name>
<dbReference type="AlphaFoldDB" id="A0A6N1VEX8"/>
<evidence type="ECO:0000259" key="1">
    <source>
        <dbReference type="Pfam" id="PF03413"/>
    </source>
</evidence>
<organism evidence="2 3">
    <name type="scientific">Oricola thermophila</name>
    <dbReference type="NCBI Taxonomy" id="2742145"/>
    <lineage>
        <taxon>Bacteria</taxon>
        <taxon>Pseudomonadati</taxon>
        <taxon>Pseudomonadota</taxon>
        <taxon>Alphaproteobacteria</taxon>
        <taxon>Hyphomicrobiales</taxon>
        <taxon>Ahrensiaceae</taxon>
        <taxon>Oricola</taxon>
    </lineage>
</organism>
<accession>A0A6N1VEX8</accession>
<gene>
    <name evidence="2" type="ORF">HTY61_12725</name>
</gene>
<dbReference type="KEGG" id="orm:HTY61_12725"/>
<protein>
    <submittedName>
        <fullName evidence="2">Peptidase</fullName>
    </submittedName>
</protein>
<dbReference type="RefSeq" id="WP_175277150.1">
    <property type="nucleotide sequence ID" value="NZ_CP054836.1"/>
</dbReference>
<keyword evidence="3" id="KW-1185">Reference proteome</keyword>
<dbReference type="Proteomes" id="UP000509367">
    <property type="component" value="Chromosome"/>
</dbReference>
<reference evidence="2 3" key="1">
    <citation type="submission" date="2020-06" db="EMBL/GenBank/DDBJ databases">
        <title>Oricola thermophila sp. nov. isolated from a tidal sediments.</title>
        <authorList>
            <person name="Kwon K.K."/>
            <person name="Yang S.-H."/>
            <person name="Park M.-J."/>
        </authorList>
    </citation>
    <scope>NUCLEOTIDE SEQUENCE [LARGE SCALE GENOMIC DNA]</scope>
    <source>
        <strain evidence="2 3">MEBiC13590</strain>
    </source>
</reference>
<sequence length="83" mass="9526">MHADSDRREREELNAARKRGDILALSEILDRLPGGIGDNVIEVEIDREHGRFLYEIYYLGADGRRREITVDARDASILERGDD</sequence>
<feature type="domain" description="PepSY" evidence="1">
    <location>
        <begin position="36"/>
        <end position="79"/>
    </location>
</feature>
<evidence type="ECO:0000313" key="2">
    <source>
        <dbReference type="EMBL" id="QKV19258.1"/>
    </source>
</evidence>
<dbReference type="EMBL" id="CP054836">
    <property type="protein sequence ID" value="QKV19258.1"/>
    <property type="molecule type" value="Genomic_DNA"/>
</dbReference>
<proteinExistence type="predicted"/>
<evidence type="ECO:0000313" key="3">
    <source>
        <dbReference type="Proteomes" id="UP000509367"/>
    </source>
</evidence>
<dbReference type="Gene3D" id="3.10.450.40">
    <property type="match status" value="1"/>
</dbReference>